<reference evidence="2" key="1">
    <citation type="journal article" date="2014" name="Science">
        <title>Ancient hybridizations among the ancestral genomes of bread wheat.</title>
        <authorList>
            <consortium name="International Wheat Genome Sequencing Consortium,"/>
            <person name="Marcussen T."/>
            <person name="Sandve S.R."/>
            <person name="Heier L."/>
            <person name="Spannagl M."/>
            <person name="Pfeifer M."/>
            <person name="Jakobsen K.S."/>
            <person name="Wulff B.B."/>
            <person name="Steuernagel B."/>
            <person name="Mayer K.F."/>
            <person name="Olsen O.A."/>
        </authorList>
    </citation>
    <scope>NUCLEOTIDE SEQUENCE [LARGE SCALE GENOMIC DNA]</scope>
    <source>
        <strain evidence="2">cv. AL8/78</strain>
    </source>
</reference>
<organism evidence="1 2">
    <name type="scientific">Aegilops tauschii subsp. strangulata</name>
    <name type="common">Goatgrass</name>
    <dbReference type="NCBI Taxonomy" id="200361"/>
    <lineage>
        <taxon>Eukaryota</taxon>
        <taxon>Viridiplantae</taxon>
        <taxon>Streptophyta</taxon>
        <taxon>Embryophyta</taxon>
        <taxon>Tracheophyta</taxon>
        <taxon>Spermatophyta</taxon>
        <taxon>Magnoliopsida</taxon>
        <taxon>Liliopsida</taxon>
        <taxon>Poales</taxon>
        <taxon>Poaceae</taxon>
        <taxon>BOP clade</taxon>
        <taxon>Pooideae</taxon>
        <taxon>Triticodae</taxon>
        <taxon>Triticeae</taxon>
        <taxon>Triticinae</taxon>
        <taxon>Aegilops</taxon>
    </lineage>
</organism>
<reference evidence="1" key="4">
    <citation type="submission" date="2019-03" db="UniProtKB">
        <authorList>
            <consortium name="EnsemblPlants"/>
        </authorList>
    </citation>
    <scope>IDENTIFICATION</scope>
</reference>
<evidence type="ECO:0000313" key="2">
    <source>
        <dbReference type="Proteomes" id="UP000015105"/>
    </source>
</evidence>
<name>A0A453AQH2_AEGTS</name>
<dbReference type="Gramene" id="AET2Gv20223500.6">
    <property type="protein sequence ID" value="AET2Gv20223500.6"/>
    <property type="gene ID" value="AET2Gv20223500"/>
</dbReference>
<evidence type="ECO:0000313" key="1">
    <source>
        <dbReference type="EnsemblPlants" id="AET2Gv20223500.6"/>
    </source>
</evidence>
<dbReference type="AlphaFoldDB" id="A0A453AQH2"/>
<proteinExistence type="predicted"/>
<dbReference type="EnsemblPlants" id="AET2Gv20223500.6">
    <property type="protein sequence ID" value="AET2Gv20223500.6"/>
    <property type="gene ID" value="AET2Gv20223500"/>
</dbReference>
<reference evidence="2" key="2">
    <citation type="journal article" date="2017" name="Nat. Plants">
        <title>The Aegilops tauschii genome reveals multiple impacts of transposons.</title>
        <authorList>
            <person name="Zhao G."/>
            <person name="Zou C."/>
            <person name="Li K."/>
            <person name="Wang K."/>
            <person name="Li T."/>
            <person name="Gao L."/>
            <person name="Zhang X."/>
            <person name="Wang H."/>
            <person name="Yang Z."/>
            <person name="Liu X."/>
            <person name="Jiang W."/>
            <person name="Mao L."/>
            <person name="Kong X."/>
            <person name="Jiao Y."/>
            <person name="Jia J."/>
        </authorList>
    </citation>
    <scope>NUCLEOTIDE SEQUENCE [LARGE SCALE GENOMIC DNA]</scope>
    <source>
        <strain evidence="2">cv. AL8/78</strain>
    </source>
</reference>
<dbReference type="Proteomes" id="UP000015105">
    <property type="component" value="Chromosome 2D"/>
</dbReference>
<sequence>MTSTGRCHRQTANIFGISVASRCDQLDEFCMEPARLYLHPGFGILSTRRSSLGKRKPHAHFTTSAYFILLP</sequence>
<reference evidence="1" key="5">
    <citation type="journal article" date="2021" name="G3 (Bethesda)">
        <title>Aegilops tauschii genome assembly Aet v5.0 features greater sequence contiguity and improved annotation.</title>
        <authorList>
            <person name="Wang L."/>
            <person name="Zhu T."/>
            <person name="Rodriguez J.C."/>
            <person name="Deal K.R."/>
            <person name="Dubcovsky J."/>
            <person name="McGuire P.E."/>
            <person name="Lux T."/>
            <person name="Spannagl M."/>
            <person name="Mayer K.F.X."/>
            <person name="Baldrich P."/>
            <person name="Meyers B.C."/>
            <person name="Huo N."/>
            <person name="Gu Y.Q."/>
            <person name="Zhou H."/>
            <person name="Devos K.M."/>
            <person name="Bennetzen J.L."/>
            <person name="Unver T."/>
            <person name="Budak H."/>
            <person name="Gulick P.J."/>
            <person name="Galiba G."/>
            <person name="Kalapos B."/>
            <person name="Nelson D.R."/>
            <person name="Li P."/>
            <person name="You F.M."/>
            <person name="Luo M.C."/>
            <person name="Dvorak J."/>
        </authorList>
    </citation>
    <scope>NUCLEOTIDE SEQUENCE [LARGE SCALE GENOMIC DNA]</scope>
    <source>
        <strain evidence="1">cv. AL8/78</strain>
    </source>
</reference>
<reference evidence="1" key="3">
    <citation type="journal article" date="2017" name="Nature">
        <title>Genome sequence of the progenitor of the wheat D genome Aegilops tauschii.</title>
        <authorList>
            <person name="Luo M.C."/>
            <person name="Gu Y.Q."/>
            <person name="Puiu D."/>
            <person name="Wang H."/>
            <person name="Twardziok S.O."/>
            <person name="Deal K.R."/>
            <person name="Huo N."/>
            <person name="Zhu T."/>
            <person name="Wang L."/>
            <person name="Wang Y."/>
            <person name="McGuire P.E."/>
            <person name="Liu S."/>
            <person name="Long H."/>
            <person name="Ramasamy R.K."/>
            <person name="Rodriguez J.C."/>
            <person name="Van S.L."/>
            <person name="Yuan L."/>
            <person name="Wang Z."/>
            <person name="Xia Z."/>
            <person name="Xiao L."/>
            <person name="Anderson O.D."/>
            <person name="Ouyang S."/>
            <person name="Liang Y."/>
            <person name="Zimin A.V."/>
            <person name="Pertea G."/>
            <person name="Qi P."/>
            <person name="Bennetzen J.L."/>
            <person name="Dai X."/>
            <person name="Dawson M.W."/>
            <person name="Muller H.G."/>
            <person name="Kugler K."/>
            <person name="Rivarola-Duarte L."/>
            <person name="Spannagl M."/>
            <person name="Mayer K.F.X."/>
            <person name="Lu F.H."/>
            <person name="Bevan M.W."/>
            <person name="Leroy P."/>
            <person name="Li P."/>
            <person name="You F.M."/>
            <person name="Sun Q."/>
            <person name="Liu Z."/>
            <person name="Lyons E."/>
            <person name="Wicker T."/>
            <person name="Salzberg S.L."/>
            <person name="Devos K.M."/>
            <person name="Dvorak J."/>
        </authorList>
    </citation>
    <scope>NUCLEOTIDE SEQUENCE [LARGE SCALE GENOMIC DNA]</scope>
    <source>
        <strain evidence="1">cv. AL8/78</strain>
    </source>
</reference>
<keyword evidence="2" id="KW-1185">Reference proteome</keyword>
<accession>A0A453AQH2</accession>
<protein>
    <submittedName>
        <fullName evidence="1">Uncharacterized protein</fullName>
    </submittedName>
</protein>